<dbReference type="Proteomes" id="UP000441389">
    <property type="component" value="Unassembled WGS sequence"/>
</dbReference>
<evidence type="ECO:0000256" key="1">
    <source>
        <dbReference type="SAM" id="MobiDB-lite"/>
    </source>
</evidence>
<feature type="transmembrane region" description="Helical" evidence="2">
    <location>
        <begin position="33"/>
        <end position="53"/>
    </location>
</feature>
<sequence>MSMREPGADERSGGGSAPVPTREQAVAEFKRKMMWITLGGIILAAAALWYLSLFGPLRAHMVVATIAGVFLSVVVGCGLFAAAFFSDQSGHDRDVTDATRQKKLD</sequence>
<feature type="compositionally biased region" description="Basic and acidic residues" evidence="1">
    <location>
        <begin position="1"/>
        <end position="12"/>
    </location>
</feature>
<organism evidence="3 4">
    <name type="scientific">Sphingomonas horti</name>
    <dbReference type="NCBI Taxonomy" id="2682842"/>
    <lineage>
        <taxon>Bacteria</taxon>
        <taxon>Pseudomonadati</taxon>
        <taxon>Pseudomonadota</taxon>
        <taxon>Alphaproteobacteria</taxon>
        <taxon>Sphingomonadales</taxon>
        <taxon>Sphingomonadaceae</taxon>
        <taxon>Sphingomonas</taxon>
    </lineage>
</organism>
<evidence type="ECO:0000256" key="2">
    <source>
        <dbReference type="SAM" id="Phobius"/>
    </source>
</evidence>
<comment type="caution">
    <text evidence="3">The sequence shown here is derived from an EMBL/GenBank/DDBJ whole genome shotgun (WGS) entry which is preliminary data.</text>
</comment>
<reference evidence="3 4" key="1">
    <citation type="submission" date="2019-12" db="EMBL/GenBank/DDBJ databases">
        <authorList>
            <person name="Huq M.A."/>
        </authorList>
    </citation>
    <scope>NUCLEOTIDE SEQUENCE [LARGE SCALE GENOMIC DNA]</scope>
    <source>
        <strain evidence="3 4">MAH-20</strain>
    </source>
</reference>
<keyword evidence="4" id="KW-1185">Reference proteome</keyword>
<dbReference type="RefSeq" id="WP_157027910.1">
    <property type="nucleotide sequence ID" value="NZ_WQMS01000016.1"/>
</dbReference>
<keyword evidence="2" id="KW-1133">Transmembrane helix</keyword>
<keyword evidence="2" id="KW-0472">Membrane</keyword>
<keyword evidence="2" id="KW-0812">Transmembrane</keyword>
<proteinExistence type="predicted"/>
<evidence type="ECO:0000313" key="3">
    <source>
        <dbReference type="EMBL" id="MVO78963.1"/>
    </source>
</evidence>
<feature type="transmembrane region" description="Helical" evidence="2">
    <location>
        <begin position="59"/>
        <end position="85"/>
    </location>
</feature>
<dbReference type="AlphaFoldDB" id="A0A6I4J4B7"/>
<gene>
    <name evidence="3" type="ORF">GON01_13590</name>
</gene>
<feature type="region of interest" description="Disordered" evidence="1">
    <location>
        <begin position="1"/>
        <end position="21"/>
    </location>
</feature>
<dbReference type="EMBL" id="WQMS01000016">
    <property type="protein sequence ID" value="MVO78963.1"/>
    <property type="molecule type" value="Genomic_DNA"/>
</dbReference>
<name>A0A6I4J4B7_9SPHN</name>
<protein>
    <submittedName>
        <fullName evidence="3">Uncharacterized protein</fullName>
    </submittedName>
</protein>
<accession>A0A6I4J4B7</accession>
<evidence type="ECO:0000313" key="4">
    <source>
        <dbReference type="Proteomes" id="UP000441389"/>
    </source>
</evidence>